<sequence>LGQLLRGVHSELRLHADYAASWGVRLDSADASPATRAYTDFLMEVAEAPENGLAEVLAAMAPCARLYAFLGCQLAAAFPAAEHAYSSWINTYANPDYLVSVRQTEPEGATAGPELQCKGQ</sequence>
<dbReference type="GO" id="GO:0005829">
    <property type="term" value="C:cytosol"/>
    <property type="evidence" value="ECO:0007669"/>
    <property type="project" value="TreeGrafter"/>
</dbReference>
<reference evidence="2 3" key="1">
    <citation type="submission" date="2020-02" db="EMBL/GenBank/DDBJ databases">
        <title>Draft genome sequence of Haematococcus lacustris strain NIES-144.</title>
        <authorList>
            <person name="Morimoto D."/>
            <person name="Nakagawa S."/>
            <person name="Yoshida T."/>
            <person name="Sawayama S."/>
        </authorList>
    </citation>
    <scope>NUCLEOTIDE SEQUENCE [LARGE SCALE GENOMIC DNA]</scope>
    <source>
        <strain evidence="2 3">NIES-144</strain>
    </source>
</reference>
<name>A0A699ZAU2_HAELA</name>
<keyword evidence="2" id="KW-0418">Kinase</keyword>
<proteinExistence type="predicted"/>
<dbReference type="InterPro" id="IPR016084">
    <property type="entry name" value="Haem_Oase-like_multi-hlx"/>
</dbReference>
<keyword evidence="2" id="KW-0808">Transferase</keyword>
<dbReference type="GO" id="GO:0016301">
    <property type="term" value="F:kinase activity"/>
    <property type="evidence" value="ECO:0007669"/>
    <property type="project" value="UniProtKB-KW"/>
</dbReference>
<evidence type="ECO:0000259" key="1">
    <source>
        <dbReference type="Pfam" id="PF03070"/>
    </source>
</evidence>
<comment type="caution">
    <text evidence="2">The sequence shown here is derived from an EMBL/GenBank/DDBJ whole genome shotgun (WGS) entry which is preliminary data.</text>
</comment>
<dbReference type="GO" id="GO:0006772">
    <property type="term" value="P:thiamine metabolic process"/>
    <property type="evidence" value="ECO:0007669"/>
    <property type="project" value="UniProtKB-ARBA"/>
</dbReference>
<feature type="non-terminal residue" evidence="2">
    <location>
        <position position="1"/>
    </location>
</feature>
<feature type="domain" description="Thiaminase-2/PQQC" evidence="1">
    <location>
        <begin position="6"/>
        <end position="103"/>
    </location>
</feature>
<protein>
    <submittedName>
        <fullName evidence="2">Hydroxymethylpyrimidine kinase</fullName>
    </submittedName>
</protein>
<evidence type="ECO:0000313" key="2">
    <source>
        <dbReference type="EMBL" id="GFH16369.1"/>
    </source>
</evidence>
<organism evidence="2 3">
    <name type="scientific">Haematococcus lacustris</name>
    <name type="common">Green alga</name>
    <name type="synonym">Haematococcus pluvialis</name>
    <dbReference type="NCBI Taxonomy" id="44745"/>
    <lineage>
        <taxon>Eukaryota</taxon>
        <taxon>Viridiplantae</taxon>
        <taxon>Chlorophyta</taxon>
        <taxon>core chlorophytes</taxon>
        <taxon>Chlorophyceae</taxon>
        <taxon>CS clade</taxon>
        <taxon>Chlamydomonadales</taxon>
        <taxon>Haematococcaceae</taxon>
        <taxon>Haematococcus</taxon>
    </lineage>
</organism>
<dbReference type="PANTHER" id="PTHR43198:SF2">
    <property type="entry name" value="SI:CH1073-67J19.1-RELATED"/>
    <property type="match status" value="1"/>
</dbReference>
<dbReference type="Proteomes" id="UP000485058">
    <property type="component" value="Unassembled WGS sequence"/>
</dbReference>
<keyword evidence="3" id="KW-1185">Reference proteome</keyword>
<dbReference type="InterPro" id="IPR050967">
    <property type="entry name" value="Thiamine_Salvage_TenA"/>
</dbReference>
<dbReference type="Gene3D" id="1.20.910.10">
    <property type="entry name" value="Heme oxygenase-like"/>
    <property type="match status" value="1"/>
</dbReference>
<evidence type="ECO:0000313" key="3">
    <source>
        <dbReference type="Proteomes" id="UP000485058"/>
    </source>
</evidence>
<dbReference type="EMBL" id="BLLF01000986">
    <property type="protein sequence ID" value="GFH16369.1"/>
    <property type="molecule type" value="Genomic_DNA"/>
</dbReference>
<accession>A0A699ZAU2</accession>
<gene>
    <name evidence="2" type="ORF">HaLaN_12772</name>
</gene>
<dbReference type="InterPro" id="IPR004305">
    <property type="entry name" value="Thiaminase-2/PQQC"/>
</dbReference>
<dbReference type="AlphaFoldDB" id="A0A699ZAU2"/>
<dbReference type="Pfam" id="PF03070">
    <property type="entry name" value="TENA_THI-4"/>
    <property type="match status" value="1"/>
</dbReference>
<dbReference type="SUPFAM" id="SSF48613">
    <property type="entry name" value="Heme oxygenase-like"/>
    <property type="match status" value="1"/>
</dbReference>
<dbReference type="PANTHER" id="PTHR43198">
    <property type="entry name" value="BIFUNCTIONAL TH2 PROTEIN"/>
    <property type="match status" value="1"/>
</dbReference>